<dbReference type="Gene3D" id="3.30.450.40">
    <property type="match status" value="1"/>
</dbReference>
<evidence type="ECO:0000313" key="7">
    <source>
        <dbReference type="EMBL" id="AKI97088.1"/>
    </source>
</evidence>
<evidence type="ECO:0000256" key="4">
    <source>
        <dbReference type="ARBA" id="ARBA00023163"/>
    </source>
</evidence>
<keyword evidence="2 5" id="KW-0805">Transcription regulation</keyword>
<keyword evidence="1 5" id="KW-0678">Repressor</keyword>
<dbReference type="InterPro" id="IPR036390">
    <property type="entry name" value="WH_DNA-bd_sf"/>
</dbReference>
<name>A0A0G2ZE50_9BACT</name>
<dbReference type="SUPFAM" id="SSF55781">
    <property type="entry name" value="GAF domain-like"/>
    <property type="match status" value="1"/>
</dbReference>
<protein>
    <recommendedName>
        <fullName evidence="5">Heat-inducible transcription repressor HrcA</fullName>
    </recommendedName>
</protein>
<keyword evidence="3 5" id="KW-0346">Stress response</keyword>
<dbReference type="SUPFAM" id="SSF46785">
    <property type="entry name" value="Winged helix' DNA-binding domain"/>
    <property type="match status" value="1"/>
</dbReference>
<evidence type="ECO:0000259" key="6">
    <source>
        <dbReference type="Pfam" id="PF01628"/>
    </source>
</evidence>
<dbReference type="HAMAP" id="MF_00081">
    <property type="entry name" value="HrcA"/>
    <property type="match status" value="1"/>
</dbReference>
<keyword evidence="4 5" id="KW-0804">Transcription</keyword>
<dbReference type="GO" id="GO:0003677">
    <property type="term" value="F:DNA binding"/>
    <property type="evidence" value="ECO:0007669"/>
    <property type="project" value="InterPro"/>
</dbReference>
<dbReference type="PIRSF" id="PIRSF005485">
    <property type="entry name" value="HrcA"/>
    <property type="match status" value="1"/>
</dbReference>
<dbReference type="STRING" id="1330330.IX53_03805"/>
<dbReference type="InterPro" id="IPR036388">
    <property type="entry name" value="WH-like_DNA-bd_sf"/>
</dbReference>
<proteinExistence type="inferred from homology"/>
<dbReference type="InterPro" id="IPR029016">
    <property type="entry name" value="GAF-like_dom_sf"/>
</dbReference>
<evidence type="ECO:0000256" key="3">
    <source>
        <dbReference type="ARBA" id="ARBA00023016"/>
    </source>
</evidence>
<gene>
    <name evidence="5" type="primary">hrcA</name>
    <name evidence="7" type="ORF">IX53_03805</name>
</gene>
<evidence type="ECO:0000313" key="8">
    <source>
        <dbReference type="Proteomes" id="UP000035159"/>
    </source>
</evidence>
<dbReference type="KEGG" id="kpf:IX53_03805"/>
<dbReference type="EMBL" id="CP011232">
    <property type="protein sequence ID" value="AKI97088.1"/>
    <property type="molecule type" value="Genomic_DNA"/>
</dbReference>
<dbReference type="Pfam" id="PF01628">
    <property type="entry name" value="HrcA"/>
    <property type="match status" value="1"/>
</dbReference>
<reference evidence="7 8" key="1">
    <citation type="submission" date="2015-04" db="EMBL/GenBank/DDBJ databases">
        <title>Complete Genome Sequence of Kosmotoga pacifica SLHLJ1.</title>
        <authorList>
            <person name="Jiang L.J."/>
            <person name="Shao Z.Z."/>
            <person name="Jebbar M."/>
        </authorList>
    </citation>
    <scope>NUCLEOTIDE SEQUENCE [LARGE SCALE GENOMIC DNA]</scope>
    <source>
        <strain evidence="7 8">SLHLJ1</strain>
    </source>
</reference>
<dbReference type="InterPro" id="IPR023120">
    <property type="entry name" value="WHTH_transcript_rep_HrcA_IDD"/>
</dbReference>
<sequence>MRAKNTDRGPNLNSRQIKILYCIVREYITHGRPVSSRQVLERSNISFSSATIRNDMRRLEFLGYIFQPHTSAGRIPTDKGLRFYFDSIQKLASNFEDSSASISLRQAAIVADVEKILKVTAKALSKVTSTYVVIEKPKQEKLLVKHIAISPISQNYFGVTIVTDLGVTMNSTVYTGYNFTHYEDLQRRLNEAIRGKMIGEIKKGLRDLRLLNDHWYNEKIEEMLFVLQNVFESEEESGYIKYGLEYIVSSGNLDWQDIIGLIKYTEDQNKLNELIGRFSGNDDKVIIGNELGIDELKNFSMFISGYRKFEERLGTIALIGPKILQYEKVYAYLKYMSNRLSEVFSKR</sequence>
<evidence type="ECO:0000256" key="1">
    <source>
        <dbReference type="ARBA" id="ARBA00022491"/>
    </source>
</evidence>
<evidence type="ECO:0000256" key="2">
    <source>
        <dbReference type="ARBA" id="ARBA00023015"/>
    </source>
</evidence>
<dbReference type="Gene3D" id="3.30.390.60">
    <property type="entry name" value="Heat-inducible transcription repressor hrca homolog, domain 3"/>
    <property type="match status" value="1"/>
</dbReference>
<dbReference type="PANTHER" id="PTHR34824">
    <property type="entry name" value="HEAT-INDUCIBLE TRANSCRIPTION REPRESSOR HRCA"/>
    <property type="match status" value="1"/>
</dbReference>
<dbReference type="PATRIC" id="fig|1330330.3.peg.764"/>
<dbReference type="GO" id="GO:0045892">
    <property type="term" value="P:negative regulation of DNA-templated transcription"/>
    <property type="evidence" value="ECO:0007669"/>
    <property type="project" value="UniProtKB-UniRule"/>
</dbReference>
<organism evidence="7 8">
    <name type="scientific">Kosmotoga pacifica</name>
    <dbReference type="NCBI Taxonomy" id="1330330"/>
    <lineage>
        <taxon>Bacteria</taxon>
        <taxon>Thermotogati</taxon>
        <taxon>Thermotogota</taxon>
        <taxon>Thermotogae</taxon>
        <taxon>Kosmotogales</taxon>
        <taxon>Kosmotogaceae</taxon>
        <taxon>Kosmotoga</taxon>
    </lineage>
</organism>
<dbReference type="Proteomes" id="UP000035159">
    <property type="component" value="Chromosome"/>
</dbReference>
<comment type="similarity">
    <text evidence="5">Belongs to the HrcA family.</text>
</comment>
<dbReference type="NCBIfam" id="TIGR00331">
    <property type="entry name" value="hrcA"/>
    <property type="match status" value="1"/>
</dbReference>
<dbReference type="AlphaFoldDB" id="A0A0G2ZE50"/>
<dbReference type="InterPro" id="IPR002571">
    <property type="entry name" value="HrcA"/>
</dbReference>
<evidence type="ECO:0000256" key="5">
    <source>
        <dbReference type="HAMAP-Rule" id="MF_00081"/>
    </source>
</evidence>
<dbReference type="InterPro" id="IPR021153">
    <property type="entry name" value="HrcA_C"/>
</dbReference>
<dbReference type="Gene3D" id="1.10.10.10">
    <property type="entry name" value="Winged helix-like DNA-binding domain superfamily/Winged helix DNA-binding domain"/>
    <property type="match status" value="1"/>
</dbReference>
<dbReference type="PANTHER" id="PTHR34824:SF1">
    <property type="entry name" value="HEAT-INDUCIBLE TRANSCRIPTION REPRESSOR HRCA"/>
    <property type="match status" value="1"/>
</dbReference>
<dbReference type="OrthoDB" id="9783139at2"/>
<feature type="domain" description="Heat-inducible transcription repressor HrcA C-terminal" evidence="6">
    <location>
        <begin position="114"/>
        <end position="329"/>
    </location>
</feature>
<comment type="function">
    <text evidence="5">Negative regulator of class I heat shock genes (grpE-dnaK-dnaJ and groELS operons). Prevents heat-shock induction of these operons.</text>
</comment>
<accession>A0A0G2ZE50</accession>
<keyword evidence="8" id="KW-1185">Reference proteome</keyword>